<gene>
    <name evidence="2" type="ORF">EB03_00062</name>
</gene>
<proteinExistence type="predicted"/>
<sequence length="211" mass="24355">MRKKRPFLLFWLVGFFLLLFLSAAVSGKMTADIAQLETEKIIASKESVDKFKKEFSTYWWKDYKIVANYDKGELELYLPKDKESNQFINIDDVLSAISLRQYQFNDKHLTVLLLTNDGEKLARLKNGKVITSYSDKVNREVVSTRLKDWIKMNKEVKENSDTTQVEPTQESSSERSETIQSTTQSKSKTQSSRTTKNSTKNSKASQQQKAK</sequence>
<reference evidence="2 3" key="1">
    <citation type="submission" date="2015-06" db="EMBL/GenBank/DDBJ databases">
        <title>The Genome Sequence of Enterococcus hirae 88EA1.</title>
        <authorList>
            <consortium name="The Broad Institute Genomics Platform"/>
            <consortium name="The Broad Institute Genome Sequencing Center for Infectious Disease"/>
            <person name="Earl A.M."/>
            <person name="Van Tyne D."/>
            <person name="Lebreton F."/>
            <person name="Saavedra J.T."/>
            <person name="Gilmore M.S."/>
            <person name="Manson McGuire A."/>
            <person name="Clock S."/>
            <person name="Crupain M."/>
            <person name="Rangan U."/>
            <person name="Young S."/>
            <person name="Abouelleil A."/>
            <person name="Cao P."/>
            <person name="Chapman S.B."/>
            <person name="Griggs A."/>
            <person name="Priest M."/>
            <person name="Shea T."/>
            <person name="Wortman J."/>
            <person name="Nusbaum C."/>
            <person name="Birren B."/>
        </authorList>
    </citation>
    <scope>NUCLEOTIDE SEQUENCE [LARGE SCALE GENOMIC DNA]</scope>
    <source>
        <strain evidence="2 3">88EA1</strain>
    </source>
</reference>
<evidence type="ECO:0000313" key="2">
    <source>
        <dbReference type="EMBL" id="RBT71029.1"/>
    </source>
</evidence>
<feature type="compositionally biased region" description="Low complexity" evidence="1">
    <location>
        <begin position="180"/>
        <end position="211"/>
    </location>
</feature>
<comment type="caution">
    <text evidence="2">The sequence shown here is derived from an EMBL/GenBank/DDBJ whole genome shotgun (WGS) entry which is preliminary data.</text>
</comment>
<feature type="region of interest" description="Disordered" evidence="1">
    <location>
        <begin position="157"/>
        <end position="211"/>
    </location>
</feature>
<evidence type="ECO:0000313" key="3">
    <source>
        <dbReference type="Proteomes" id="UP000253498"/>
    </source>
</evidence>
<dbReference type="EMBL" id="LESJ01000001">
    <property type="protein sequence ID" value="RBT71029.1"/>
    <property type="molecule type" value="Genomic_DNA"/>
</dbReference>
<organism evidence="2 3">
    <name type="scientific">Enterococcus hirae</name>
    <dbReference type="NCBI Taxonomy" id="1354"/>
    <lineage>
        <taxon>Bacteria</taxon>
        <taxon>Bacillati</taxon>
        <taxon>Bacillota</taxon>
        <taxon>Bacilli</taxon>
        <taxon>Lactobacillales</taxon>
        <taxon>Enterococcaceae</taxon>
        <taxon>Enterococcus</taxon>
    </lineage>
</organism>
<dbReference type="RefSeq" id="WP_053765869.1">
    <property type="nucleotide sequence ID" value="NZ_CAKMAQ010000002.1"/>
</dbReference>
<protein>
    <submittedName>
        <fullName evidence="2">Uncharacterized protein</fullName>
    </submittedName>
</protein>
<accession>A0A2A4DNB6</accession>
<dbReference type="AlphaFoldDB" id="A0A2A4DNB6"/>
<name>A0A2A4DNB6_ENTHR</name>
<feature type="compositionally biased region" description="Polar residues" evidence="1">
    <location>
        <begin position="161"/>
        <end position="171"/>
    </location>
</feature>
<evidence type="ECO:0000256" key="1">
    <source>
        <dbReference type="SAM" id="MobiDB-lite"/>
    </source>
</evidence>
<dbReference type="Proteomes" id="UP000253498">
    <property type="component" value="Unassembled WGS sequence"/>
</dbReference>